<gene>
    <name evidence="1" type="ORF">PoB_003772800</name>
</gene>
<name>A0AAV4AWK4_9GAST</name>
<evidence type="ECO:0000313" key="2">
    <source>
        <dbReference type="Proteomes" id="UP000735302"/>
    </source>
</evidence>
<organism evidence="1 2">
    <name type="scientific">Plakobranchus ocellatus</name>
    <dbReference type="NCBI Taxonomy" id="259542"/>
    <lineage>
        <taxon>Eukaryota</taxon>
        <taxon>Metazoa</taxon>
        <taxon>Spiralia</taxon>
        <taxon>Lophotrochozoa</taxon>
        <taxon>Mollusca</taxon>
        <taxon>Gastropoda</taxon>
        <taxon>Heterobranchia</taxon>
        <taxon>Euthyneura</taxon>
        <taxon>Panpulmonata</taxon>
        <taxon>Sacoglossa</taxon>
        <taxon>Placobranchoidea</taxon>
        <taxon>Plakobranchidae</taxon>
        <taxon>Plakobranchus</taxon>
    </lineage>
</organism>
<protein>
    <submittedName>
        <fullName evidence="1">Uncharacterized protein</fullName>
    </submittedName>
</protein>
<sequence>MHLVVITDDTPGLLDHVISRHSRYTRSGRARPRSWMHKGHGVRSDQFNFIHPISARDKSRKGTRTDEYGRLRLRRRRWRWRMRMMRECEEEEEEECAVYEASVRG</sequence>
<dbReference type="EMBL" id="BLXT01004242">
    <property type="protein sequence ID" value="GFO11223.1"/>
    <property type="molecule type" value="Genomic_DNA"/>
</dbReference>
<dbReference type="Proteomes" id="UP000735302">
    <property type="component" value="Unassembled WGS sequence"/>
</dbReference>
<proteinExistence type="predicted"/>
<comment type="caution">
    <text evidence="1">The sequence shown here is derived from an EMBL/GenBank/DDBJ whole genome shotgun (WGS) entry which is preliminary data.</text>
</comment>
<evidence type="ECO:0000313" key="1">
    <source>
        <dbReference type="EMBL" id="GFO11223.1"/>
    </source>
</evidence>
<accession>A0AAV4AWK4</accession>
<dbReference type="AlphaFoldDB" id="A0AAV4AWK4"/>
<reference evidence="1 2" key="1">
    <citation type="journal article" date="2021" name="Elife">
        <title>Chloroplast acquisition without the gene transfer in kleptoplastic sea slugs, Plakobranchus ocellatus.</title>
        <authorList>
            <person name="Maeda T."/>
            <person name="Takahashi S."/>
            <person name="Yoshida T."/>
            <person name="Shimamura S."/>
            <person name="Takaki Y."/>
            <person name="Nagai Y."/>
            <person name="Toyoda A."/>
            <person name="Suzuki Y."/>
            <person name="Arimoto A."/>
            <person name="Ishii H."/>
            <person name="Satoh N."/>
            <person name="Nishiyama T."/>
            <person name="Hasebe M."/>
            <person name="Maruyama T."/>
            <person name="Minagawa J."/>
            <person name="Obokata J."/>
            <person name="Shigenobu S."/>
        </authorList>
    </citation>
    <scope>NUCLEOTIDE SEQUENCE [LARGE SCALE GENOMIC DNA]</scope>
</reference>
<keyword evidence="2" id="KW-1185">Reference proteome</keyword>